<proteinExistence type="predicted"/>
<keyword evidence="1" id="KW-1133">Transmembrane helix</keyword>
<organism evidence="2 3">
    <name type="scientific">Sanguibacteroides justesenii</name>
    <dbReference type="NCBI Taxonomy" id="1547597"/>
    <lineage>
        <taxon>Bacteria</taxon>
        <taxon>Pseudomonadati</taxon>
        <taxon>Bacteroidota</taxon>
        <taxon>Bacteroidia</taxon>
        <taxon>Bacteroidales</taxon>
        <taxon>Porphyromonadaceae</taxon>
        <taxon>Sanguibacteroides</taxon>
    </lineage>
</organism>
<feature type="transmembrane region" description="Helical" evidence="1">
    <location>
        <begin position="25"/>
        <end position="44"/>
    </location>
</feature>
<name>A0AB34R7Q4_9PORP</name>
<accession>A0AB34R7Q4</accession>
<keyword evidence="1" id="KW-0812">Transmembrane</keyword>
<gene>
    <name evidence="2" type="ORF">IE90_02795</name>
</gene>
<sequence>MLLDVKAKIKKRQQIFFHNSISLDAMGLFLWQYNIIFPNKLIFIRKNKKKRIEKSRFSKL</sequence>
<dbReference type="Proteomes" id="UP000031937">
    <property type="component" value="Unassembled WGS sequence"/>
</dbReference>
<evidence type="ECO:0000256" key="1">
    <source>
        <dbReference type="SAM" id="Phobius"/>
    </source>
</evidence>
<dbReference type="EMBL" id="JPIT01000008">
    <property type="protein sequence ID" value="KIO46963.1"/>
    <property type="molecule type" value="Genomic_DNA"/>
</dbReference>
<dbReference type="AlphaFoldDB" id="A0AB34R7Q4"/>
<evidence type="ECO:0000313" key="2">
    <source>
        <dbReference type="EMBL" id="KIO46963.1"/>
    </source>
</evidence>
<comment type="caution">
    <text evidence="2">The sequence shown here is derived from an EMBL/GenBank/DDBJ whole genome shotgun (WGS) entry which is preliminary data.</text>
</comment>
<protein>
    <submittedName>
        <fullName evidence="2">Uncharacterized protein</fullName>
    </submittedName>
</protein>
<reference evidence="2 3" key="1">
    <citation type="submission" date="2014-07" db="EMBL/GenBank/DDBJ databases">
        <title>Porphyromonadaceae bacterium OUH 334697 = ATCC BAA-2682 = DSM 28341 draft genome.</title>
        <authorList>
            <person name="Sydenham T.V."/>
            <person name="Hasman H."/>
            <person name="Justesen U.S."/>
        </authorList>
    </citation>
    <scope>NUCLEOTIDE SEQUENCE [LARGE SCALE GENOMIC DNA]</scope>
    <source>
        <strain evidence="2 3">OUH 334697</strain>
    </source>
</reference>
<evidence type="ECO:0000313" key="3">
    <source>
        <dbReference type="Proteomes" id="UP000031937"/>
    </source>
</evidence>
<keyword evidence="1" id="KW-0472">Membrane</keyword>